<sequence>MSSLPPYQGRKRKLVLAFDVGTTYSGISYVILDPGQVPEIKGVTKFPAHEHVSGASKIPTIMYYDRTGKVRAVGAEATIDGIYETAEEEQWIKAEWWKLHLRSKYGSGRNLSSAIPALPLNKTIVEYLLECSSSYIKSTYPNGDDLWKSVMGDIEFVLSHPNGWEGTEQTQMRRAAVNGEGVVIVDAGGGTVDIGSYRKSQQGPKGAFEEIAPPQSYFHGSVFVSVHAEAFLENFLSDSPFSEDLDHIVKSFDKTTKLRFKSMEETQFIKFGSTRDNDAAHNIKFGQLKLPGSDVAQFFQPSIDCIVNAVLDQRKIAQKSISHVILVGGFAQSPWLYAKVQSALEPEGIATFVQKDTNKAVSHGTISFYLDHSVQSRVSKFTYGTMLEGTQVSENNEFKKTYTWISDSKQAFKFMDSIWCYRGNLANPKWKDEDTDNYSKVCYIEVDLSHVKLEKQRNSEKKKFYTVQYSIVLLFGMTELKAQIAWTEKRLSFRSPAKIIYDPDTKEV</sequence>
<evidence type="ECO:0000313" key="1">
    <source>
        <dbReference type="EMBL" id="KAF8873975.1"/>
    </source>
</evidence>
<accession>A0A9P5N9D4</accession>
<reference evidence="1" key="1">
    <citation type="submission" date="2020-11" db="EMBL/GenBank/DDBJ databases">
        <authorList>
            <consortium name="DOE Joint Genome Institute"/>
            <person name="Ahrendt S."/>
            <person name="Riley R."/>
            <person name="Andreopoulos W."/>
            <person name="LaButti K."/>
            <person name="Pangilinan J."/>
            <person name="Ruiz-duenas F.J."/>
            <person name="Barrasa J.M."/>
            <person name="Sanchez-Garcia M."/>
            <person name="Camarero S."/>
            <person name="Miyauchi S."/>
            <person name="Serrano A."/>
            <person name="Linde D."/>
            <person name="Babiker R."/>
            <person name="Drula E."/>
            <person name="Ayuso-Fernandez I."/>
            <person name="Pacheco R."/>
            <person name="Padilla G."/>
            <person name="Ferreira P."/>
            <person name="Barriuso J."/>
            <person name="Kellner H."/>
            <person name="Castanera R."/>
            <person name="Alfaro M."/>
            <person name="Ramirez L."/>
            <person name="Pisabarro A.G."/>
            <person name="Kuo A."/>
            <person name="Tritt A."/>
            <person name="Lipzen A."/>
            <person name="He G."/>
            <person name="Yan M."/>
            <person name="Ng V."/>
            <person name="Cullen D."/>
            <person name="Martin F."/>
            <person name="Rosso M.-N."/>
            <person name="Henrissat B."/>
            <person name="Hibbett D."/>
            <person name="Martinez A.T."/>
            <person name="Grigoriev I.V."/>
        </authorList>
    </citation>
    <scope>NUCLEOTIDE SEQUENCE</scope>
    <source>
        <strain evidence="1">AH 44721</strain>
    </source>
</reference>
<dbReference type="OrthoDB" id="2963168at2759"/>
<dbReference type="Gene3D" id="3.30.420.40">
    <property type="match status" value="2"/>
</dbReference>
<keyword evidence="2" id="KW-1185">Reference proteome</keyword>
<dbReference type="AlphaFoldDB" id="A0A9P5N9D4"/>
<evidence type="ECO:0000313" key="2">
    <source>
        <dbReference type="Proteomes" id="UP000724874"/>
    </source>
</evidence>
<dbReference type="CDD" id="cd10170">
    <property type="entry name" value="ASKHA_NBD_HSP70"/>
    <property type="match status" value="1"/>
</dbReference>
<protein>
    <recommendedName>
        <fullName evidence="3">Heat shock 70 kDa protein 12A</fullName>
    </recommendedName>
</protein>
<dbReference type="PANTHER" id="PTHR14187:SF5">
    <property type="entry name" value="HEAT SHOCK 70 KDA PROTEIN 12A"/>
    <property type="match status" value="1"/>
</dbReference>
<gene>
    <name evidence="1" type="ORF">CPB84DRAFT_1817940</name>
</gene>
<comment type="caution">
    <text evidence="1">The sequence shown here is derived from an EMBL/GenBank/DDBJ whole genome shotgun (WGS) entry which is preliminary data.</text>
</comment>
<dbReference type="InterPro" id="IPR043129">
    <property type="entry name" value="ATPase_NBD"/>
</dbReference>
<dbReference type="Proteomes" id="UP000724874">
    <property type="component" value="Unassembled WGS sequence"/>
</dbReference>
<dbReference type="EMBL" id="JADNYJ010000224">
    <property type="protein sequence ID" value="KAF8873975.1"/>
    <property type="molecule type" value="Genomic_DNA"/>
</dbReference>
<dbReference type="Gene3D" id="3.90.640.10">
    <property type="entry name" value="Actin, Chain A, domain 4"/>
    <property type="match status" value="1"/>
</dbReference>
<dbReference type="PANTHER" id="PTHR14187">
    <property type="entry name" value="ALPHA KINASE/ELONGATION FACTOR 2 KINASE"/>
    <property type="match status" value="1"/>
</dbReference>
<dbReference type="SUPFAM" id="SSF53067">
    <property type="entry name" value="Actin-like ATPase domain"/>
    <property type="match status" value="2"/>
</dbReference>
<name>A0A9P5N9D4_GYMJU</name>
<proteinExistence type="predicted"/>
<evidence type="ECO:0008006" key="3">
    <source>
        <dbReference type="Google" id="ProtNLM"/>
    </source>
</evidence>
<organism evidence="1 2">
    <name type="scientific">Gymnopilus junonius</name>
    <name type="common">Spectacular rustgill mushroom</name>
    <name type="synonym">Gymnopilus spectabilis subsp. junonius</name>
    <dbReference type="NCBI Taxonomy" id="109634"/>
    <lineage>
        <taxon>Eukaryota</taxon>
        <taxon>Fungi</taxon>
        <taxon>Dikarya</taxon>
        <taxon>Basidiomycota</taxon>
        <taxon>Agaricomycotina</taxon>
        <taxon>Agaricomycetes</taxon>
        <taxon>Agaricomycetidae</taxon>
        <taxon>Agaricales</taxon>
        <taxon>Agaricineae</taxon>
        <taxon>Hymenogastraceae</taxon>
        <taxon>Gymnopilus</taxon>
    </lineage>
</organism>